<dbReference type="EMBL" id="CP014869">
    <property type="protein sequence ID" value="AMT95075.1"/>
    <property type="molecule type" value="Genomic_DNA"/>
</dbReference>
<evidence type="ECO:0000259" key="1">
    <source>
        <dbReference type="SMART" id="SM00421"/>
    </source>
</evidence>
<dbReference type="InterPro" id="IPR016032">
    <property type="entry name" value="Sig_transdc_resp-reg_C-effctor"/>
</dbReference>
<dbReference type="InterPro" id="IPR000792">
    <property type="entry name" value="Tscrpt_reg_LuxR_C"/>
</dbReference>
<gene>
    <name evidence="2" type="ORF">A2T55_16295</name>
</gene>
<evidence type="ECO:0000313" key="2">
    <source>
        <dbReference type="EMBL" id="AMT95075.1"/>
    </source>
</evidence>
<protein>
    <recommendedName>
        <fullName evidence="1">HTH luxR-type domain-containing protein</fullName>
    </recommendedName>
</protein>
<sequence>MPLFAGLAVRILMPAEKTQFPIRVRNPEELSELLGIADSDFEEVVRESSGLEESEAALRLFDASGGFVSIAATVMDIAASTGMIDDVASVSFADYVAARTPALGLGLSGDDEKAAVVLAHMFSSFTKTTALLALSSLRPASAESAVVRDPEGTLMRLQMAGVLRRSASDADEKRLCVPSLLAGKLREIADDGGQGRQLVADLVSTLVGYVESSRVADDAVLSDALTLARRNGEWQVLGRLYRSFGLGILLRAPNVACSAYAGLPSAAVASEPDLELLARITAHLQTRVQAVGGRELMRQALVEETGPDRLSEHLAVDGASTASIGDDVLTPERGYHPMVLHLLALARSGRHAEAVAAGTSWLAGCTAWRAQQVIRLLVAISHYHSSQPHFAMSVLREVEEEAARSHVDGDFLLPATLAWLALISAATGDVEYSDELLRRLDSEFEQSTVVDEIVSPPKYVASALRALDRLDLTAAQREMGKLANYPELHSLVAFPAGICRLVAVLSETSESGLLHFHDQGIGLERSKKFSDAGRAFLIVGRCLVFIGLGQLKLAEIEFQELPETSDSRVVLAARLELVAGRYERVIAIADSWFYHESLRPRSRAEIAAIKAAALLRSGQKEAAVAEFGTAVGLAAVVGSLLPIALLPQRDRVALIESTSDDEIWDDVLSSTHGHFQSRWELRKLLCEVGVVAVAEATMPQLTSAEGVLLGLLDQGMSVSQISTELSQVTGTVKNRLSALYRKFEVSSREEVILRARALGFLNP</sequence>
<dbReference type="Proteomes" id="UP000075950">
    <property type="component" value="Chromosome"/>
</dbReference>
<organism evidence="2 3">
    <name type="scientific">Brevibacterium linens</name>
    <dbReference type="NCBI Taxonomy" id="1703"/>
    <lineage>
        <taxon>Bacteria</taxon>
        <taxon>Bacillati</taxon>
        <taxon>Actinomycetota</taxon>
        <taxon>Actinomycetes</taxon>
        <taxon>Micrococcales</taxon>
        <taxon>Brevibacteriaceae</taxon>
        <taxon>Brevibacterium</taxon>
    </lineage>
</organism>
<reference evidence="3" key="1">
    <citation type="submission" date="2016-03" db="EMBL/GenBank/DDBJ databases">
        <authorList>
            <person name="Ploux O."/>
        </authorList>
    </citation>
    <scope>NUCLEOTIDE SEQUENCE [LARGE SCALE GENOMIC DNA]</scope>
    <source>
        <strain evidence="3">BS258</strain>
    </source>
</reference>
<evidence type="ECO:0000313" key="3">
    <source>
        <dbReference type="Proteomes" id="UP000075950"/>
    </source>
</evidence>
<dbReference type="Gene3D" id="1.10.10.10">
    <property type="entry name" value="Winged helix-like DNA-binding domain superfamily/Winged helix DNA-binding domain"/>
    <property type="match status" value="1"/>
</dbReference>
<dbReference type="GO" id="GO:0006355">
    <property type="term" value="P:regulation of DNA-templated transcription"/>
    <property type="evidence" value="ECO:0007669"/>
    <property type="project" value="InterPro"/>
</dbReference>
<dbReference type="SUPFAM" id="SSF46894">
    <property type="entry name" value="C-terminal effector domain of the bipartite response regulators"/>
    <property type="match status" value="1"/>
</dbReference>
<accession>A0A144MIA2</accession>
<feature type="domain" description="HTH luxR-type" evidence="1">
    <location>
        <begin position="698"/>
        <end position="755"/>
    </location>
</feature>
<dbReference type="Pfam" id="PF00196">
    <property type="entry name" value="GerE"/>
    <property type="match status" value="1"/>
</dbReference>
<proteinExistence type="predicted"/>
<dbReference type="InterPro" id="IPR036388">
    <property type="entry name" value="WH-like_DNA-bd_sf"/>
</dbReference>
<dbReference type="SMART" id="SM00421">
    <property type="entry name" value="HTH_LUXR"/>
    <property type="match status" value="1"/>
</dbReference>
<dbReference type="KEGG" id="bly:A2T55_16295"/>
<dbReference type="AlphaFoldDB" id="A0A144MIA2"/>
<dbReference type="GO" id="GO:0003677">
    <property type="term" value="F:DNA binding"/>
    <property type="evidence" value="ECO:0007669"/>
    <property type="project" value="InterPro"/>
</dbReference>
<name>A0A144MIA2_BRELN</name>